<proteinExistence type="predicted"/>
<dbReference type="RefSeq" id="WP_306012391.1">
    <property type="nucleotide sequence ID" value="NZ_CP157804.1"/>
</dbReference>
<protein>
    <submittedName>
        <fullName evidence="1">Uncharacterized protein</fullName>
    </submittedName>
</protein>
<dbReference type="EMBL" id="CP157804">
    <property type="protein sequence ID" value="XBQ23471.1"/>
    <property type="molecule type" value="Genomic_DNA"/>
</dbReference>
<dbReference type="KEGG" id="fld:ABNE31_00830"/>
<name>A0AAU7MYC5_9FLAO</name>
<sequence length="44" mass="5264">MGFIYIEAEQLDGKPTVTKKYFPFSERNERKNLPIFKQRFANPN</sequence>
<organism evidence="1">
    <name type="scientific">Flagellimonas sp. MMG031</name>
    <dbReference type="NCBI Taxonomy" id="3158549"/>
    <lineage>
        <taxon>Bacteria</taxon>
        <taxon>Pseudomonadati</taxon>
        <taxon>Bacteroidota</taxon>
        <taxon>Flavobacteriia</taxon>
        <taxon>Flavobacteriales</taxon>
        <taxon>Flavobacteriaceae</taxon>
        <taxon>Flagellimonas</taxon>
    </lineage>
</organism>
<evidence type="ECO:0000313" key="1">
    <source>
        <dbReference type="EMBL" id="XBQ23471.1"/>
    </source>
</evidence>
<accession>A0AAU7MYC5</accession>
<dbReference type="AlphaFoldDB" id="A0AAU7MYC5"/>
<reference evidence="1" key="1">
    <citation type="submission" date="2024-05" db="EMBL/GenBank/DDBJ databases">
        <title>Draft Genome Sequences of Flagellimonas sp. MMG031 and Marinobacter sp. MMG032 Isolated from the dinoflagellate Symbiodinium pilosum.</title>
        <authorList>
            <person name="Shikuma N.J."/>
            <person name="Farrell M.V."/>
        </authorList>
    </citation>
    <scope>NUCLEOTIDE SEQUENCE</scope>
    <source>
        <strain evidence="1">MMG031</strain>
    </source>
</reference>
<gene>
    <name evidence="1" type="ORF">ABNE31_00830</name>
</gene>